<name>A0A0C2L774_9AGAM</name>
<evidence type="ECO:0000313" key="1">
    <source>
        <dbReference type="EMBL" id="KIJ57436.1"/>
    </source>
</evidence>
<reference evidence="1 2" key="1">
    <citation type="submission" date="2014-04" db="EMBL/GenBank/DDBJ databases">
        <title>Evolutionary Origins and Diversification of the Mycorrhizal Mutualists.</title>
        <authorList>
            <consortium name="DOE Joint Genome Institute"/>
            <consortium name="Mycorrhizal Genomics Consortium"/>
            <person name="Kohler A."/>
            <person name="Kuo A."/>
            <person name="Nagy L.G."/>
            <person name="Floudas D."/>
            <person name="Copeland A."/>
            <person name="Barry K.W."/>
            <person name="Cichocki N."/>
            <person name="Veneault-Fourrey C."/>
            <person name="LaButti K."/>
            <person name="Lindquist E.A."/>
            <person name="Lipzen A."/>
            <person name="Lundell T."/>
            <person name="Morin E."/>
            <person name="Murat C."/>
            <person name="Riley R."/>
            <person name="Ohm R."/>
            <person name="Sun H."/>
            <person name="Tunlid A."/>
            <person name="Henrissat B."/>
            <person name="Grigoriev I.V."/>
            <person name="Hibbett D.S."/>
            <person name="Martin F."/>
        </authorList>
    </citation>
    <scope>NUCLEOTIDE SEQUENCE [LARGE SCALE GENOMIC DNA]</scope>
    <source>
        <strain evidence="1 2">MD-312</strain>
    </source>
</reference>
<dbReference type="OrthoDB" id="10622653at2759"/>
<dbReference type="EMBL" id="KN840417">
    <property type="protein sequence ID" value="KIJ57436.1"/>
    <property type="molecule type" value="Genomic_DNA"/>
</dbReference>
<evidence type="ECO:0000313" key="2">
    <source>
        <dbReference type="Proteomes" id="UP000053820"/>
    </source>
</evidence>
<accession>A0A0C2L774</accession>
<protein>
    <submittedName>
        <fullName evidence="1">Uncharacterized protein</fullName>
    </submittedName>
</protein>
<organism evidence="1 2">
    <name type="scientific">Hydnomerulius pinastri MD-312</name>
    <dbReference type="NCBI Taxonomy" id="994086"/>
    <lineage>
        <taxon>Eukaryota</taxon>
        <taxon>Fungi</taxon>
        <taxon>Dikarya</taxon>
        <taxon>Basidiomycota</taxon>
        <taxon>Agaricomycotina</taxon>
        <taxon>Agaricomycetes</taxon>
        <taxon>Agaricomycetidae</taxon>
        <taxon>Boletales</taxon>
        <taxon>Boletales incertae sedis</taxon>
        <taxon>Leucogyrophana</taxon>
    </lineage>
</organism>
<dbReference type="HOGENOM" id="CLU_988848_0_0_1"/>
<dbReference type="Proteomes" id="UP000053820">
    <property type="component" value="Unassembled WGS sequence"/>
</dbReference>
<proteinExistence type="predicted"/>
<dbReference type="AlphaFoldDB" id="A0A0C2L774"/>
<gene>
    <name evidence="1" type="ORF">HYDPIDRAFT_171697</name>
</gene>
<keyword evidence="2" id="KW-1185">Reference proteome</keyword>
<feature type="non-terminal residue" evidence="1">
    <location>
        <position position="282"/>
    </location>
</feature>
<sequence length="282" mass="31571">MPEVVLSCLWMSDSCALRINEGHPDWPRLKRFFKSIFITFTRRKGKKNINNLAPHAGWVELSRSAEPCPLSESKATSVRKSPNVLFSGTLPKLGALTLTTGTMDGDFIQDEPPSNFDDAYMELQAMHYFNSLRVQAHVHSGYYSDDVYMPPVPGNEVESVSSELSDDIVVDPESPQSQSQVAEPETWDMAPDLVMDSDHHHVPPPYNDIVQHPSTTREFVGRLINAGATSWAFVTMDASNHLWAHIASQACGRTLTENAINEAFEAALYRRLKVDPEWVPED</sequence>